<evidence type="ECO:0000313" key="2">
    <source>
        <dbReference type="EMBL" id="PJJ41698.1"/>
    </source>
</evidence>
<name>A0A2M9A7R8_9BACT</name>
<gene>
    <name evidence="2" type="ORF">BGX16_1687</name>
</gene>
<comment type="caution">
    <text evidence="2">The sequence shown here is derived from an EMBL/GenBank/DDBJ whole genome shotgun (WGS) entry which is preliminary data.</text>
</comment>
<organism evidence="2 3">
    <name type="scientific">Hallerella succinigenes</name>
    <dbReference type="NCBI Taxonomy" id="1896222"/>
    <lineage>
        <taxon>Bacteria</taxon>
        <taxon>Pseudomonadati</taxon>
        <taxon>Fibrobacterota</taxon>
        <taxon>Fibrobacteria</taxon>
        <taxon>Fibrobacterales</taxon>
        <taxon>Fibrobacteraceae</taxon>
        <taxon>Hallerella</taxon>
    </lineage>
</organism>
<proteinExistence type="predicted"/>
<dbReference type="PANTHER" id="PTHR40076">
    <property type="entry name" value="MEMBRANE PROTEIN-RELATED"/>
    <property type="match status" value="1"/>
</dbReference>
<dbReference type="Proteomes" id="UP000231134">
    <property type="component" value="Unassembled WGS sequence"/>
</dbReference>
<dbReference type="AlphaFoldDB" id="A0A2M9A7R8"/>
<protein>
    <submittedName>
        <fullName evidence="2">Uncharacterized protein DUF975</fullName>
    </submittedName>
</protein>
<evidence type="ECO:0000256" key="1">
    <source>
        <dbReference type="SAM" id="Phobius"/>
    </source>
</evidence>
<accession>A0A2M9A7R8</accession>
<dbReference type="Pfam" id="PF06161">
    <property type="entry name" value="DUF975"/>
    <property type="match status" value="1"/>
</dbReference>
<dbReference type="InterPro" id="IPR010380">
    <property type="entry name" value="DUF975"/>
</dbReference>
<feature type="transmembrane region" description="Helical" evidence="1">
    <location>
        <begin position="82"/>
        <end position="106"/>
    </location>
</feature>
<keyword evidence="3" id="KW-1185">Reference proteome</keyword>
<keyword evidence="1" id="KW-0472">Membrane</keyword>
<keyword evidence="1" id="KW-0812">Transmembrane</keyword>
<feature type="transmembrane region" description="Helical" evidence="1">
    <location>
        <begin position="52"/>
        <end position="76"/>
    </location>
</feature>
<feature type="transmembrane region" description="Helical" evidence="1">
    <location>
        <begin position="201"/>
        <end position="224"/>
    </location>
</feature>
<evidence type="ECO:0000313" key="3">
    <source>
        <dbReference type="Proteomes" id="UP000231134"/>
    </source>
</evidence>
<keyword evidence="1" id="KW-1133">Transmembrane helix</keyword>
<dbReference type="PANTHER" id="PTHR40076:SF1">
    <property type="entry name" value="MEMBRANE PROTEIN"/>
    <property type="match status" value="1"/>
</dbReference>
<sequence length="242" mass="27700">MIPFGYIRTMEQNESLDQNEQLQMAVEELNANRPIDTIGCKQFAWGAMHGNWLSGAFILLVSILLGWALQIPLAFLNEDSGIYWAWTLIATLLGWIIGFGFFVNFLRFARGAKNSIKCLFVGFSNMGFFLRILGAEFLQGIFVFLWSLLLFIPGLVKIYSYTMTEFVLLDHPEYSPLQAITASKKMMYGHRLELVMLQLRFLGWYLLCLVTLGIACFWVVPYYMTAKSKFYMDLLAREGGIA</sequence>
<reference evidence="2 3" key="1">
    <citation type="submission" date="2017-11" db="EMBL/GenBank/DDBJ databases">
        <title>Animal gut microbial communities from fecal samples from Wisconsin, USA.</title>
        <authorList>
            <person name="Neumann A."/>
        </authorList>
    </citation>
    <scope>NUCLEOTIDE SEQUENCE [LARGE SCALE GENOMIC DNA]</scope>
    <source>
        <strain evidence="2 3">UWS3</strain>
    </source>
</reference>
<dbReference type="EMBL" id="PGEX01000001">
    <property type="protein sequence ID" value="PJJ41698.1"/>
    <property type="molecule type" value="Genomic_DNA"/>
</dbReference>